<keyword evidence="2" id="KW-0813">Transport</keyword>
<organism evidence="10 11">
    <name type="scientific">Inquilinus limosus</name>
    <dbReference type="NCBI Taxonomy" id="171674"/>
    <lineage>
        <taxon>Bacteria</taxon>
        <taxon>Pseudomonadati</taxon>
        <taxon>Pseudomonadota</taxon>
        <taxon>Alphaproteobacteria</taxon>
        <taxon>Rhodospirillales</taxon>
        <taxon>Rhodospirillaceae</taxon>
        <taxon>Inquilinus</taxon>
    </lineage>
</organism>
<keyword evidence="3" id="KW-1003">Cell membrane</keyword>
<comment type="caution">
    <text evidence="10">The sequence shown here is derived from an EMBL/GenBank/DDBJ whole genome shotgun (WGS) entry which is preliminary data.</text>
</comment>
<evidence type="ECO:0000256" key="3">
    <source>
        <dbReference type="ARBA" id="ARBA00022475"/>
    </source>
</evidence>
<keyword evidence="5 9" id="KW-1133">Transmembrane helix</keyword>
<dbReference type="Proteomes" id="UP000196655">
    <property type="component" value="Unassembled WGS sequence"/>
</dbReference>
<evidence type="ECO:0000313" key="10">
    <source>
        <dbReference type="EMBL" id="OWJ66073.1"/>
    </source>
</evidence>
<dbReference type="OrthoDB" id="9808638at2"/>
<name>A0A211ZLA8_9PROT</name>
<comment type="similarity">
    <text evidence="7 8">Belongs to the drug/metabolite transporter (DMT) superfamily. Small multidrug resistance (SMR) (TC 2.A.7.1) family.</text>
</comment>
<evidence type="ECO:0000256" key="9">
    <source>
        <dbReference type="SAM" id="Phobius"/>
    </source>
</evidence>
<proteinExistence type="inferred from homology"/>
<gene>
    <name evidence="10" type="ORF">BWR60_15890</name>
</gene>
<dbReference type="GO" id="GO:0022857">
    <property type="term" value="F:transmembrane transporter activity"/>
    <property type="evidence" value="ECO:0007669"/>
    <property type="project" value="InterPro"/>
</dbReference>
<dbReference type="PANTHER" id="PTHR30561:SF1">
    <property type="entry name" value="MULTIDRUG TRANSPORTER EMRE"/>
    <property type="match status" value="1"/>
</dbReference>
<evidence type="ECO:0000256" key="6">
    <source>
        <dbReference type="ARBA" id="ARBA00023136"/>
    </source>
</evidence>
<feature type="transmembrane region" description="Helical" evidence="9">
    <location>
        <begin position="57"/>
        <end position="78"/>
    </location>
</feature>
<dbReference type="InterPro" id="IPR045324">
    <property type="entry name" value="Small_multidrug_res"/>
</dbReference>
<dbReference type="Pfam" id="PF00893">
    <property type="entry name" value="Multi_Drug_Res"/>
    <property type="match status" value="1"/>
</dbReference>
<dbReference type="InterPro" id="IPR000390">
    <property type="entry name" value="Small_drug/metabolite_transptr"/>
</dbReference>
<evidence type="ECO:0008006" key="12">
    <source>
        <dbReference type="Google" id="ProtNLM"/>
    </source>
</evidence>
<dbReference type="GO" id="GO:0005886">
    <property type="term" value="C:plasma membrane"/>
    <property type="evidence" value="ECO:0007669"/>
    <property type="project" value="UniProtKB-SubCell"/>
</dbReference>
<evidence type="ECO:0000256" key="2">
    <source>
        <dbReference type="ARBA" id="ARBA00022448"/>
    </source>
</evidence>
<feature type="transmembrane region" description="Helical" evidence="9">
    <location>
        <begin position="84"/>
        <end position="103"/>
    </location>
</feature>
<dbReference type="SUPFAM" id="SSF103481">
    <property type="entry name" value="Multidrug resistance efflux transporter EmrE"/>
    <property type="match status" value="1"/>
</dbReference>
<dbReference type="RefSeq" id="WP_088152005.1">
    <property type="nucleotide sequence ID" value="NZ_NHON01000028.1"/>
</dbReference>
<keyword evidence="11" id="KW-1185">Reference proteome</keyword>
<dbReference type="InterPro" id="IPR037185">
    <property type="entry name" value="EmrE-like"/>
</dbReference>
<dbReference type="FunFam" id="1.10.3730.20:FF:000001">
    <property type="entry name" value="Quaternary ammonium compound resistance transporter SugE"/>
    <property type="match status" value="1"/>
</dbReference>
<reference evidence="11" key="1">
    <citation type="submission" date="2017-05" db="EMBL/GenBank/DDBJ databases">
        <authorList>
            <person name="Macchi M."/>
            <person name="Festa S."/>
            <person name="Coppotelli B.M."/>
            <person name="Morelli I.S."/>
        </authorList>
    </citation>
    <scope>NUCLEOTIDE SEQUENCE [LARGE SCALE GENOMIC DNA]</scope>
    <source>
        <strain evidence="11">I</strain>
    </source>
</reference>
<keyword evidence="6 9" id="KW-0472">Membrane</keyword>
<evidence type="ECO:0000256" key="7">
    <source>
        <dbReference type="ARBA" id="ARBA00038032"/>
    </source>
</evidence>
<evidence type="ECO:0000256" key="4">
    <source>
        <dbReference type="ARBA" id="ARBA00022692"/>
    </source>
</evidence>
<evidence type="ECO:0000256" key="1">
    <source>
        <dbReference type="ARBA" id="ARBA00004651"/>
    </source>
</evidence>
<evidence type="ECO:0000256" key="8">
    <source>
        <dbReference type="RuleBase" id="RU003942"/>
    </source>
</evidence>
<accession>A0A211ZLA8</accession>
<dbReference type="Gene3D" id="1.10.3730.20">
    <property type="match status" value="1"/>
</dbReference>
<dbReference type="PANTHER" id="PTHR30561">
    <property type="entry name" value="SMR FAMILY PROTON-DEPENDENT DRUG EFFLUX TRANSPORTER SUGE"/>
    <property type="match status" value="1"/>
</dbReference>
<evidence type="ECO:0000313" key="11">
    <source>
        <dbReference type="Proteomes" id="UP000196655"/>
    </source>
</evidence>
<comment type="subcellular location">
    <subcellularLocation>
        <location evidence="1 8">Cell membrane</location>
        <topology evidence="1 8">Multi-pass membrane protein</topology>
    </subcellularLocation>
</comment>
<feature type="transmembrane region" description="Helical" evidence="9">
    <location>
        <begin position="32"/>
        <end position="50"/>
    </location>
</feature>
<keyword evidence="4 8" id="KW-0812">Transmembrane</keyword>
<evidence type="ECO:0000256" key="5">
    <source>
        <dbReference type="ARBA" id="ARBA00022989"/>
    </source>
</evidence>
<protein>
    <recommendedName>
        <fullName evidence="12">QacE family quaternary ammonium compound efflux SMR transporter</fullName>
    </recommendedName>
</protein>
<dbReference type="GO" id="GO:1990961">
    <property type="term" value="P:xenobiotic detoxification by transmembrane export across the plasma membrane"/>
    <property type="evidence" value="ECO:0007669"/>
    <property type="project" value="UniProtKB-ARBA"/>
</dbReference>
<dbReference type="EMBL" id="NHON01000028">
    <property type="protein sequence ID" value="OWJ66073.1"/>
    <property type="molecule type" value="Genomic_DNA"/>
</dbReference>
<dbReference type="STRING" id="1122125.GCA_000423185_05934"/>
<sequence>MTWILLFGAIAFEVAGTVCMKLSDGFRNPLPSVLIFVFYAAAFGCLTLTLKRMDLSLAYAIWAGIGTVLTVTIGVLWFQEAMTTLKLASAALVIAGVVGMNLGGAH</sequence>
<dbReference type="AlphaFoldDB" id="A0A211ZLA8"/>